<dbReference type="InterPro" id="IPR003838">
    <property type="entry name" value="ABC3_permease_C"/>
</dbReference>
<dbReference type="PANTHER" id="PTHR30287">
    <property type="entry name" value="MEMBRANE COMPONENT OF PREDICTED ABC SUPERFAMILY METABOLITE UPTAKE TRANSPORTER"/>
    <property type="match status" value="1"/>
</dbReference>
<gene>
    <name evidence="9" type="ORF">Rumeso_00972</name>
</gene>
<dbReference type="RefSeq" id="WP_037280557.1">
    <property type="nucleotide sequence ID" value="NZ_KK088574.1"/>
</dbReference>
<protein>
    <submittedName>
        <fullName evidence="9">ABC transporter, permease protein, putative</fullName>
    </submittedName>
</protein>
<proteinExistence type="predicted"/>
<dbReference type="EMBL" id="AOSK01000029">
    <property type="protein sequence ID" value="EYD77423.1"/>
    <property type="molecule type" value="Genomic_DNA"/>
</dbReference>
<keyword evidence="10" id="KW-1185">Reference proteome</keyword>
<evidence type="ECO:0000259" key="7">
    <source>
        <dbReference type="Pfam" id="PF02687"/>
    </source>
</evidence>
<dbReference type="STRING" id="442562.Rumeso_00972"/>
<dbReference type="Pfam" id="PF02687">
    <property type="entry name" value="FtsX"/>
    <property type="match status" value="2"/>
</dbReference>
<dbReference type="Proteomes" id="UP000019666">
    <property type="component" value="Unassembled WGS sequence"/>
</dbReference>
<dbReference type="GO" id="GO:0005886">
    <property type="term" value="C:plasma membrane"/>
    <property type="evidence" value="ECO:0007669"/>
    <property type="project" value="UniProtKB-SubCell"/>
</dbReference>
<evidence type="ECO:0000256" key="6">
    <source>
        <dbReference type="SAM" id="Phobius"/>
    </source>
</evidence>
<feature type="transmembrane region" description="Helical" evidence="6">
    <location>
        <begin position="804"/>
        <end position="828"/>
    </location>
</feature>
<dbReference type="PANTHER" id="PTHR30287:SF1">
    <property type="entry name" value="INNER MEMBRANE PROTEIN"/>
    <property type="match status" value="1"/>
</dbReference>
<feature type="transmembrane region" description="Helical" evidence="6">
    <location>
        <begin position="309"/>
        <end position="342"/>
    </location>
</feature>
<dbReference type="PATRIC" id="fig|442562.3.peg.964"/>
<dbReference type="AlphaFoldDB" id="A0A017HTD5"/>
<feature type="transmembrane region" description="Helical" evidence="6">
    <location>
        <begin position="264"/>
        <end position="288"/>
    </location>
</feature>
<dbReference type="Pfam" id="PF12704">
    <property type="entry name" value="MacB_PCD"/>
    <property type="match status" value="1"/>
</dbReference>
<reference evidence="9 10" key="1">
    <citation type="submission" date="2013-02" db="EMBL/GenBank/DDBJ databases">
        <authorList>
            <person name="Fiebig A."/>
            <person name="Goeker M."/>
            <person name="Klenk H.-P.P."/>
        </authorList>
    </citation>
    <scope>NUCLEOTIDE SEQUENCE [LARGE SCALE GENOMIC DNA]</scope>
    <source>
        <strain evidence="9 10">DSM 19309</strain>
    </source>
</reference>
<dbReference type="HOGENOM" id="CLU_009475_3_1_5"/>
<feature type="transmembrane region" description="Helical" evidence="6">
    <location>
        <begin position="403"/>
        <end position="423"/>
    </location>
</feature>
<feature type="domain" description="ABC3 transporter permease C-terminal" evidence="7">
    <location>
        <begin position="721"/>
        <end position="830"/>
    </location>
</feature>
<evidence type="ECO:0000256" key="1">
    <source>
        <dbReference type="ARBA" id="ARBA00004651"/>
    </source>
</evidence>
<name>A0A017HTD5_9RHOB</name>
<keyword evidence="3 6" id="KW-0812">Transmembrane</keyword>
<evidence type="ECO:0000313" key="9">
    <source>
        <dbReference type="EMBL" id="EYD77423.1"/>
    </source>
</evidence>
<evidence type="ECO:0000256" key="2">
    <source>
        <dbReference type="ARBA" id="ARBA00022475"/>
    </source>
</evidence>
<dbReference type="InterPro" id="IPR038766">
    <property type="entry name" value="Membrane_comp_ABC_pdt"/>
</dbReference>
<keyword evidence="4 6" id="KW-1133">Transmembrane helix</keyword>
<comment type="caution">
    <text evidence="9">The sequence shown here is derived from an EMBL/GenBank/DDBJ whole genome shotgun (WGS) entry which is preliminary data.</text>
</comment>
<feature type="domain" description="ABC3 transporter permease C-terminal" evidence="7">
    <location>
        <begin position="268"/>
        <end position="381"/>
    </location>
</feature>
<feature type="transmembrane region" description="Helical" evidence="6">
    <location>
        <begin position="717"/>
        <end position="740"/>
    </location>
</feature>
<sequence length="843" mass="88497">MTIAARLAWRELRGGLKGGLRGFRIFLLCLALGVGAIAAVGTIRAAIEAGITQEGARLLGGDAEAELTYRFATEDERAWMTRHATRVSEVVDFRSLAVANPEGRAERALTQVRAVDDLYPLIGEVTLDPPIPLPRALDGGRLPGLVMERALADRLALEVGDTVRLGTQDFTLSAILLRYPDNSNAGFGLGPRTIVRTSALANSGLLAPGTLFDTLYRLDLPPGTDLDALAREAQVQWRDKGGRWRDARDGAGGTQDVVEHLGRFLVLVGLSGLAVGGVGVSAAVGAYVAAKAEVIATLRTLGASRRTIFASYLLQVGALGLLGVLLGLVLGAGLPLLLAPWIGARLPIPAAFALYPGPLFEALVYGTLAMLLFTLWPLARAGDIRAATLFRDALAGGRRFPRPPYLLATALILAALLGTASYYSGAWQLTLWTATGIGGALALLTLAALLARTLARRLSGRTRGRPALRLALGAIGTRGGEAVPVVLSLGLGLSVLACVGQIDGNLRRAITGDLPEVAPSYFVLDIQPDQIDDFRTRLAANAAVDRVEAAPMLRGLITRINGRPAREIAGDHWVLQGDRGITTSAEPPPGTTITAGKWWLPDYAGPPLVSFAAEAGAEMGLKLGDTLTVNVLGRDIDAKIANFREVDFQRAGLGFILSLSPSALAGAPYSWIATIYTHEDAEGPLLRDLSTAYPNITAVRVRDAVQEAQRIIEGVAAAIRVAALATLVTGVLVLIGAAAAGERARAWEAAILKTLGAERRLILGSFALRAALLGLAAGVVALAAGLLGAWAVMVLVMEADFRVVWSNALAIVAGGSLATLLAGLLFALRPLAVRPARILRARE</sequence>
<evidence type="ECO:0000256" key="4">
    <source>
        <dbReference type="ARBA" id="ARBA00022989"/>
    </source>
</evidence>
<accession>A0A017HTD5</accession>
<evidence type="ECO:0000256" key="3">
    <source>
        <dbReference type="ARBA" id="ARBA00022692"/>
    </source>
</evidence>
<feature type="transmembrane region" description="Helical" evidence="6">
    <location>
        <begin position="429"/>
        <end position="451"/>
    </location>
</feature>
<organism evidence="9 10">
    <name type="scientific">Rubellimicrobium mesophilum DSM 19309</name>
    <dbReference type="NCBI Taxonomy" id="442562"/>
    <lineage>
        <taxon>Bacteria</taxon>
        <taxon>Pseudomonadati</taxon>
        <taxon>Pseudomonadota</taxon>
        <taxon>Alphaproteobacteria</taxon>
        <taxon>Rhodobacterales</taxon>
        <taxon>Roseobacteraceae</taxon>
        <taxon>Rubellimicrobium</taxon>
    </lineage>
</organism>
<dbReference type="InterPro" id="IPR025857">
    <property type="entry name" value="MacB_PCD"/>
</dbReference>
<evidence type="ECO:0000313" key="10">
    <source>
        <dbReference type="Proteomes" id="UP000019666"/>
    </source>
</evidence>
<feature type="transmembrane region" description="Helical" evidence="6">
    <location>
        <begin position="362"/>
        <end position="382"/>
    </location>
</feature>
<feature type="domain" description="MacB-like periplasmic core" evidence="8">
    <location>
        <begin position="26"/>
        <end position="232"/>
    </location>
</feature>
<evidence type="ECO:0000259" key="8">
    <source>
        <dbReference type="Pfam" id="PF12704"/>
    </source>
</evidence>
<dbReference type="OrthoDB" id="9775544at2"/>
<comment type="subcellular location">
    <subcellularLocation>
        <location evidence="1">Cell membrane</location>
        <topology evidence="1">Multi-pass membrane protein</topology>
    </subcellularLocation>
</comment>
<evidence type="ECO:0000256" key="5">
    <source>
        <dbReference type="ARBA" id="ARBA00023136"/>
    </source>
</evidence>
<feature type="transmembrane region" description="Helical" evidence="6">
    <location>
        <begin position="653"/>
        <end position="676"/>
    </location>
</feature>
<keyword evidence="5 6" id="KW-0472">Membrane</keyword>
<feature type="transmembrane region" description="Helical" evidence="6">
    <location>
        <begin position="761"/>
        <end position="792"/>
    </location>
</feature>
<keyword evidence="2" id="KW-1003">Cell membrane</keyword>